<keyword evidence="5" id="KW-0949">S-adenosyl-L-methionine</keyword>
<dbReference type="PANTHER" id="PTHR12714:SF9">
    <property type="entry name" value="PROTEIN-S-ISOPRENYLCYSTEINE O-METHYLTRANSFERASE"/>
    <property type="match status" value="1"/>
</dbReference>
<name>A0A371DLK9_9APHY</name>
<comment type="catalytic activity">
    <reaction evidence="5">
        <text>[protein]-C-terminal S-[(2E,6E)-farnesyl]-L-cysteine + S-adenosyl-L-methionine = [protein]-C-terminal S-[(2E,6E)-farnesyl]-L-cysteine methyl ester + S-adenosyl-L-homocysteine</text>
        <dbReference type="Rhea" id="RHEA:21672"/>
        <dbReference type="Rhea" id="RHEA-COMP:12125"/>
        <dbReference type="Rhea" id="RHEA-COMP:12126"/>
        <dbReference type="ChEBI" id="CHEBI:57856"/>
        <dbReference type="ChEBI" id="CHEBI:59789"/>
        <dbReference type="ChEBI" id="CHEBI:90510"/>
        <dbReference type="ChEBI" id="CHEBI:90511"/>
        <dbReference type="EC" id="2.1.1.100"/>
    </reaction>
</comment>
<reference evidence="7 8" key="1">
    <citation type="journal article" date="2018" name="Biotechnol. Biofuels">
        <title>Integrative visual omics of the white-rot fungus Polyporus brumalis exposes the biotechnological potential of its oxidative enzymes for delignifying raw plant biomass.</title>
        <authorList>
            <person name="Miyauchi S."/>
            <person name="Rancon A."/>
            <person name="Drula E."/>
            <person name="Hage H."/>
            <person name="Chaduli D."/>
            <person name="Favel A."/>
            <person name="Grisel S."/>
            <person name="Henrissat B."/>
            <person name="Herpoel-Gimbert I."/>
            <person name="Ruiz-Duenas F.J."/>
            <person name="Chevret D."/>
            <person name="Hainaut M."/>
            <person name="Lin J."/>
            <person name="Wang M."/>
            <person name="Pangilinan J."/>
            <person name="Lipzen A."/>
            <person name="Lesage-Meessen L."/>
            <person name="Navarro D."/>
            <person name="Riley R."/>
            <person name="Grigoriev I.V."/>
            <person name="Zhou S."/>
            <person name="Raouche S."/>
            <person name="Rosso M.N."/>
        </authorList>
    </citation>
    <scope>NUCLEOTIDE SEQUENCE [LARGE SCALE GENOMIC DNA]</scope>
    <source>
        <strain evidence="7 8">BRFM 1820</strain>
    </source>
</reference>
<protein>
    <recommendedName>
        <fullName evidence="5">Protein-S-isoprenylcysteine O-methyltransferase</fullName>
        <ecNumber evidence="5">2.1.1.100</ecNumber>
    </recommendedName>
</protein>
<sequence length="245" mass="26830">MMTTPANVLPKIPLLLGILWANSITYTSPTPVVTARAQAIPSKAGYLTVNLRPPWVRKASRLVVRTVVAVEMVYLLTAALLHAYGAHAVSATVSPAKTCDGIGMTPAFGVGWVLLIIGALVRKACYREMGKNFTFELTIRKEHNLVTTGPYSVVRHPSYTALSAVATGSILCLFGEGSLLMECGVLGTWTGRVFAALWLAELLSVPCIMVFSRVRTDDEMLKKTFGREWEEWASRTPCVLLPWIY</sequence>
<evidence type="ECO:0000256" key="3">
    <source>
        <dbReference type="ARBA" id="ARBA00022989"/>
    </source>
</evidence>
<keyword evidence="2 5" id="KW-0812">Transmembrane</keyword>
<evidence type="ECO:0000256" key="6">
    <source>
        <dbReference type="SAM" id="SignalP"/>
    </source>
</evidence>
<dbReference type="Proteomes" id="UP000256964">
    <property type="component" value="Unassembled WGS sequence"/>
</dbReference>
<gene>
    <name evidence="7" type="ORF">OH76DRAFT_1416085</name>
</gene>
<dbReference type="PANTHER" id="PTHR12714">
    <property type="entry name" value="PROTEIN-S ISOPRENYLCYSTEINE O-METHYLTRANSFERASE"/>
    <property type="match status" value="1"/>
</dbReference>
<feature type="signal peptide" evidence="6">
    <location>
        <begin position="1"/>
        <end position="29"/>
    </location>
</feature>
<keyword evidence="3 5" id="KW-1133">Transmembrane helix</keyword>
<dbReference type="Gene3D" id="1.20.120.1630">
    <property type="match status" value="1"/>
</dbReference>
<dbReference type="GO" id="GO:0032259">
    <property type="term" value="P:methylation"/>
    <property type="evidence" value="ECO:0007669"/>
    <property type="project" value="UniProtKB-KW"/>
</dbReference>
<proteinExistence type="inferred from homology"/>
<feature type="transmembrane region" description="Helical" evidence="5">
    <location>
        <begin position="62"/>
        <end position="81"/>
    </location>
</feature>
<dbReference type="STRING" id="139420.A0A371DLK9"/>
<keyword evidence="6" id="KW-0732">Signal</keyword>
<comment type="similarity">
    <text evidence="5">Belongs to the class VI-like SAM-binding methyltransferase superfamily. Isoprenylcysteine carboxyl methyltransferase family.</text>
</comment>
<evidence type="ECO:0000313" key="7">
    <source>
        <dbReference type="EMBL" id="RDX53421.1"/>
    </source>
</evidence>
<dbReference type="GO" id="GO:0004671">
    <property type="term" value="F:protein C-terminal S-isoprenylcysteine carboxyl O-methyltransferase activity"/>
    <property type="evidence" value="ECO:0007669"/>
    <property type="project" value="UniProtKB-EC"/>
</dbReference>
<dbReference type="EMBL" id="KZ857387">
    <property type="protein sequence ID" value="RDX53421.1"/>
    <property type="molecule type" value="Genomic_DNA"/>
</dbReference>
<dbReference type="Pfam" id="PF04140">
    <property type="entry name" value="ICMT"/>
    <property type="match status" value="1"/>
</dbReference>
<keyword evidence="4 5" id="KW-0472">Membrane</keyword>
<evidence type="ECO:0000256" key="2">
    <source>
        <dbReference type="ARBA" id="ARBA00022692"/>
    </source>
</evidence>
<feature type="transmembrane region" description="Helical" evidence="5">
    <location>
        <begin position="159"/>
        <end position="181"/>
    </location>
</feature>
<evidence type="ECO:0000256" key="5">
    <source>
        <dbReference type="RuleBase" id="RU362022"/>
    </source>
</evidence>
<dbReference type="GO" id="GO:0005789">
    <property type="term" value="C:endoplasmic reticulum membrane"/>
    <property type="evidence" value="ECO:0007669"/>
    <property type="project" value="UniProtKB-SubCell"/>
</dbReference>
<dbReference type="AlphaFoldDB" id="A0A371DLK9"/>
<feature type="transmembrane region" description="Helical" evidence="5">
    <location>
        <begin position="101"/>
        <end position="121"/>
    </location>
</feature>
<dbReference type="OrthoDB" id="422086at2759"/>
<organism evidence="7 8">
    <name type="scientific">Lentinus brumalis</name>
    <dbReference type="NCBI Taxonomy" id="2498619"/>
    <lineage>
        <taxon>Eukaryota</taxon>
        <taxon>Fungi</taxon>
        <taxon>Dikarya</taxon>
        <taxon>Basidiomycota</taxon>
        <taxon>Agaricomycotina</taxon>
        <taxon>Agaricomycetes</taxon>
        <taxon>Polyporales</taxon>
        <taxon>Polyporaceae</taxon>
        <taxon>Lentinus</taxon>
    </lineage>
</organism>
<keyword evidence="5" id="KW-0489">Methyltransferase</keyword>
<keyword evidence="5" id="KW-0808">Transferase</keyword>
<evidence type="ECO:0000256" key="1">
    <source>
        <dbReference type="ARBA" id="ARBA00004141"/>
    </source>
</evidence>
<comment type="subcellular location">
    <subcellularLocation>
        <location evidence="5">Endoplasmic reticulum membrane</location>
        <topology evidence="5">Multi-pass membrane protein</topology>
    </subcellularLocation>
    <subcellularLocation>
        <location evidence="1">Membrane</location>
        <topology evidence="1">Multi-pass membrane protein</topology>
    </subcellularLocation>
</comment>
<feature type="chain" id="PRO_5016877671" description="Protein-S-isoprenylcysteine O-methyltransferase" evidence="6">
    <location>
        <begin position="30"/>
        <end position="245"/>
    </location>
</feature>
<keyword evidence="5" id="KW-0256">Endoplasmic reticulum</keyword>
<feature type="transmembrane region" description="Helical" evidence="5">
    <location>
        <begin position="193"/>
        <end position="214"/>
    </location>
</feature>
<keyword evidence="8" id="KW-1185">Reference proteome</keyword>
<dbReference type="EC" id="2.1.1.100" evidence="5"/>
<evidence type="ECO:0000256" key="4">
    <source>
        <dbReference type="ARBA" id="ARBA00023136"/>
    </source>
</evidence>
<dbReference type="InterPro" id="IPR007269">
    <property type="entry name" value="ICMT_MeTrfase"/>
</dbReference>
<evidence type="ECO:0000313" key="8">
    <source>
        <dbReference type="Proteomes" id="UP000256964"/>
    </source>
</evidence>
<accession>A0A371DLK9</accession>